<feature type="compositionally biased region" description="Low complexity" evidence="1">
    <location>
        <begin position="71"/>
        <end position="92"/>
    </location>
</feature>
<reference evidence="3 4" key="2">
    <citation type="journal article" date="2016" name="Genome Announc.">
        <title>Draft Genome Sequences of Streptomyces scabiei S58, Streptomyces turgidiscabies T45, and Streptomyces acidiscabies a10, the Pathogens of Potato Common Scab, Isolated in Japan.</title>
        <authorList>
            <person name="Tomihama T."/>
            <person name="Nishi Y."/>
            <person name="Sakai M."/>
            <person name="Ikenaga M."/>
            <person name="Okubo T."/>
            <person name="Ikeda S."/>
        </authorList>
    </citation>
    <scope>NUCLEOTIDE SEQUENCE [LARGE SCALE GENOMIC DNA]</scope>
    <source>
        <strain evidence="3 4">S58</strain>
    </source>
</reference>
<dbReference type="Proteomes" id="UP000067448">
    <property type="component" value="Unassembled WGS sequence"/>
</dbReference>
<feature type="region of interest" description="Disordered" evidence="1">
    <location>
        <begin position="288"/>
        <end position="322"/>
    </location>
</feature>
<dbReference type="EMBL" id="BCMM01000006">
    <property type="protein sequence ID" value="GAQ61428.1"/>
    <property type="molecule type" value="Genomic_DNA"/>
</dbReference>
<keyword evidence="2" id="KW-0812">Transmembrane</keyword>
<evidence type="ECO:0000256" key="2">
    <source>
        <dbReference type="SAM" id="Phobius"/>
    </source>
</evidence>
<keyword evidence="2" id="KW-1133">Transmembrane helix</keyword>
<comment type="caution">
    <text evidence="3">The sequence shown here is derived from an EMBL/GenBank/DDBJ whole genome shotgun (WGS) entry which is preliminary data.</text>
</comment>
<name>A0A117ECT4_STRSC</name>
<dbReference type="InterPro" id="IPR047763">
    <property type="entry name" value="PG_bind_dom_phiBT1-type"/>
</dbReference>
<feature type="transmembrane region" description="Helical" evidence="2">
    <location>
        <begin position="6"/>
        <end position="26"/>
    </location>
</feature>
<feature type="compositionally biased region" description="Low complexity" evidence="1">
    <location>
        <begin position="290"/>
        <end position="313"/>
    </location>
</feature>
<sequence length="424" mass="45326">MPYTLTQYVLLGVGLAASVGFLVLHSPRRFFRMVEINASWWVIIIGLIYARSLLLLGVRGAPRVRGGTSRSLSASWLPSTASSWSGSSPTSGTCGTTPRARPRLPETSSTALSGKRLTAPEGASSCPRTPMEATVSDLWMPSAERLSIGNTAPMDDGTAKAIAHITWDRNATKAKPQDLVPYANLRSCFGSNASGRQSAPHLLWDPFTGRMVQFFPANSRSLSLRDLSGGTRTNRASSVVIQVEALFFPRCRVGGKTYERLTDTPCKGWDELNAWVASWGVANSWPMGKSPTASPGSVTSGSGVSGAAGSAHSHVPENDHTDPGFSQDFIVKTEKPAFEPFPGTAFFMSGSKPALGKCSPIFTAMGKRLVAEGCGLYKEGPGSKLGQADVDSYEKFQRKLAYTGSAAKWPPGPTSWFKLKVPNV</sequence>
<evidence type="ECO:0000256" key="1">
    <source>
        <dbReference type="SAM" id="MobiDB-lite"/>
    </source>
</evidence>
<reference evidence="4" key="1">
    <citation type="submission" date="2015-11" db="EMBL/GenBank/DDBJ databases">
        <authorList>
            <consortium name="Cross-ministerial Strategic Innovation Promotion Program (SIP) consortium"/>
            <person name="Tomihama T."/>
            <person name="Ikenaga M."/>
            <person name="Sakai M."/>
            <person name="Okubo T."/>
            <person name="Ikeda S."/>
        </authorList>
    </citation>
    <scope>NUCLEOTIDE SEQUENCE [LARGE SCALE GENOMIC DNA]</scope>
    <source>
        <strain evidence="4">S58</strain>
    </source>
</reference>
<evidence type="ECO:0000313" key="4">
    <source>
        <dbReference type="Proteomes" id="UP000067448"/>
    </source>
</evidence>
<dbReference type="AlphaFoldDB" id="A0A117ECT4"/>
<organism evidence="3 4">
    <name type="scientific">Streptomyces scabiei</name>
    <dbReference type="NCBI Taxonomy" id="1930"/>
    <lineage>
        <taxon>Bacteria</taxon>
        <taxon>Bacillati</taxon>
        <taxon>Actinomycetota</taxon>
        <taxon>Actinomycetes</taxon>
        <taxon>Kitasatosporales</taxon>
        <taxon>Streptomycetaceae</taxon>
        <taxon>Streptomyces</taxon>
    </lineage>
</organism>
<evidence type="ECO:0000313" key="3">
    <source>
        <dbReference type="EMBL" id="GAQ61428.1"/>
    </source>
</evidence>
<dbReference type="RefSeq" id="WP_234385564.1">
    <property type="nucleotide sequence ID" value="NZ_BCMM01000006.1"/>
</dbReference>
<feature type="transmembrane region" description="Helical" evidence="2">
    <location>
        <begin position="38"/>
        <end position="58"/>
    </location>
</feature>
<reference evidence="4" key="3">
    <citation type="submission" date="2016-02" db="EMBL/GenBank/DDBJ databases">
        <title>Draft genome of pathogenic Streptomyces sp. in Japan.</title>
        <authorList>
            <person name="Tomihama T."/>
            <person name="Ikenaga M."/>
            <person name="Sakai M."/>
            <person name="Okubo T."/>
            <person name="Ikeda S."/>
        </authorList>
    </citation>
    <scope>NUCLEOTIDE SEQUENCE [LARGE SCALE GENOMIC DNA]</scope>
    <source>
        <strain evidence="4">S58</strain>
    </source>
</reference>
<proteinExistence type="predicted"/>
<accession>A0A117ECT4</accession>
<dbReference type="NCBIfam" id="NF038080">
    <property type="entry name" value="PG_bind_siph"/>
    <property type="match status" value="1"/>
</dbReference>
<feature type="region of interest" description="Disordered" evidence="1">
    <location>
        <begin position="64"/>
        <end position="130"/>
    </location>
</feature>
<protein>
    <submittedName>
        <fullName evidence="3">Uncharacterized protein</fullName>
    </submittedName>
</protein>
<gene>
    <name evidence="3" type="ORF">SsS58_01777</name>
</gene>
<keyword evidence="2" id="KW-0472">Membrane</keyword>